<evidence type="ECO:0000313" key="3">
    <source>
        <dbReference type="EMBL" id="KAG0593482.1"/>
    </source>
</evidence>
<sequence>MRRCGGHHAASKLLPKYKNPRRPIQWKNPRPIPLPPSPELPTGDWMGDFEPLTAEQLTEIQGSPPVVPPNVVTSRSGTSDRRTQSTGPSNARGKSREEPTDGTENSPPRLALEGLARLTDSIRVIAKDRRQQILLECAGLREELAAATETIEGVRSKMEGLRRLHQTWAEKITGAHRAHSRALSLRTKAKESASPTTPSTYGMESSPINSDIESIWDDNVHIAKMNLDFLTERVSKLRESSVAQEETLGTAEHAFQAICEGNQKKTSALNLELAKMEALIEFLNHPDFFST</sequence>
<organism evidence="3 4">
    <name type="scientific">Ceratodon purpureus</name>
    <name type="common">Fire moss</name>
    <name type="synonym">Dicranum purpureum</name>
    <dbReference type="NCBI Taxonomy" id="3225"/>
    <lineage>
        <taxon>Eukaryota</taxon>
        <taxon>Viridiplantae</taxon>
        <taxon>Streptophyta</taxon>
        <taxon>Embryophyta</taxon>
        <taxon>Bryophyta</taxon>
        <taxon>Bryophytina</taxon>
        <taxon>Bryopsida</taxon>
        <taxon>Dicranidae</taxon>
        <taxon>Pseudoditrichales</taxon>
        <taxon>Ditrichaceae</taxon>
        <taxon>Ceratodon</taxon>
    </lineage>
</organism>
<protein>
    <submittedName>
        <fullName evidence="3">Uncharacterized protein</fullName>
    </submittedName>
</protein>
<accession>A0A8T0JEF0</accession>
<feature type="compositionally biased region" description="Pro residues" evidence="2">
    <location>
        <begin position="30"/>
        <end position="39"/>
    </location>
</feature>
<dbReference type="AlphaFoldDB" id="A0A8T0JEF0"/>
<evidence type="ECO:0000256" key="1">
    <source>
        <dbReference type="SAM" id="Coils"/>
    </source>
</evidence>
<proteinExistence type="predicted"/>
<comment type="caution">
    <text evidence="3">The sequence shown here is derived from an EMBL/GenBank/DDBJ whole genome shotgun (WGS) entry which is preliminary data.</text>
</comment>
<feature type="region of interest" description="Disordered" evidence="2">
    <location>
        <begin position="1"/>
        <end position="109"/>
    </location>
</feature>
<keyword evidence="4" id="KW-1185">Reference proteome</keyword>
<feature type="non-terminal residue" evidence="3">
    <location>
        <position position="291"/>
    </location>
</feature>
<feature type="coiled-coil region" evidence="1">
    <location>
        <begin position="130"/>
        <end position="164"/>
    </location>
</feature>
<feature type="compositionally biased region" description="Basic residues" evidence="2">
    <location>
        <begin position="1"/>
        <end position="10"/>
    </location>
</feature>
<gene>
    <name evidence="3" type="ORF">KC19_1G333400</name>
</gene>
<feature type="compositionally biased region" description="Polar residues" evidence="2">
    <location>
        <begin position="193"/>
        <end position="206"/>
    </location>
</feature>
<feature type="region of interest" description="Disordered" evidence="2">
    <location>
        <begin position="186"/>
        <end position="206"/>
    </location>
</feature>
<dbReference type="EMBL" id="CM026421">
    <property type="protein sequence ID" value="KAG0593482.1"/>
    <property type="molecule type" value="Genomic_DNA"/>
</dbReference>
<reference evidence="3" key="1">
    <citation type="submission" date="2020-06" db="EMBL/GenBank/DDBJ databases">
        <title>WGS assembly of Ceratodon purpureus strain R40.</title>
        <authorList>
            <person name="Carey S.B."/>
            <person name="Jenkins J."/>
            <person name="Shu S."/>
            <person name="Lovell J.T."/>
            <person name="Sreedasyam A."/>
            <person name="Maumus F."/>
            <person name="Tiley G.P."/>
            <person name="Fernandez-Pozo N."/>
            <person name="Barry K."/>
            <person name="Chen C."/>
            <person name="Wang M."/>
            <person name="Lipzen A."/>
            <person name="Daum C."/>
            <person name="Saski C.A."/>
            <person name="Payton A.C."/>
            <person name="Mcbreen J.C."/>
            <person name="Conrad R.E."/>
            <person name="Kollar L.M."/>
            <person name="Olsson S."/>
            <person name="Huttunen S."/>
            <person name="Landis J.B."/>
            <person name="Wickett N.J."/>
            <person name="Johnson M.G."/>
            <person name="Rensing S.A."/>
            <person name="Grimwood J."/>
            <person name="Schmutz J."/>
            <person name="Mcdaniel S.F."/>
        </authorList>
    </citation>
    <scope>NUCLEOTIDE SEQUENCE</scope>
    <source>
        <strain evidence="3">R40</strain>
    </source>
</reference>
<dbReference type="Proteomes" id="UP000822688">
    <property type="component" value="Chromosome 1"/>
</dbReference>
<keyword evidence="1" id="KW-0175">Coiled coil</keyword>
<evidence type="ECO:0000313" key="4">
    <source>
        <dbReference type="Proteomes" id="UP000822688"/>
    </source>
</evidence>
<name>A0A8T0JEF0_CERPU</name>
<evidence type="ECO:0000256" key="2">
    <source>
        <dbReference type="SAM" id="MobiDB-lite"/>
    </source>
</evidence>